<dbReference type="InterPro" id="IPR003661">
    <property type="entry name" value="HisK_dim/P_dom"/>
</dbReference>
<gene>
    <name evidence="10" type="ordered locus">Deba_0630</name>
</gene>
<evidence type="ECO:0000256" key="3">
    <source>
        <dbReference type="ARBA" id="ARBA00022553"/>
    </source>
</evidence>
<dbReference type="EMBL" id="CP002085">
    <property type="protein sequence ID" value="ADK84002.1"/>
    <property type="molecule type" value="Genomic_DNA"/>
</dbReference>
<dbReference type="InterPro" id="IPR013656">
    <property type="entry name" value="PAS_4"/>
</dbReference>
<comment type="catalytic activity">
    <reaction evidence="1">
        <text>ATP + protein L-histidine = ADP + protein N-phospho-L-histidine.</text>
        <dbReference type="EC" id="2.7.13.3"/>
    </reaction>
</comment>
<dbReference type="PROSITE" id="PS50109">
    <property type="entry name" value="HIS_KIN"/>
    <property type="match status" value="1"/>
</dbReference>
<dbReference type="GO" id="GO:0000155">
    <property type="term" value="F:phosphorelay sensor kinase activity"/>
    <property type="evidence" value="ECO:0007669"/>
    <property type="project" value="InterPro"/>
</dbReference>
<dbReference type="InterPro" id="IPR004358">
    <property type="entry name" value="Sig_transdc_His_kin-like_C"/>
</dbReference>
<dbReference type="SMART" id="SM00388">
    <property type="entry name" value="HisKA"/>
    <property type="match status" value="1"/>
</dbReference>
<dbReference type="eggNOG" id="COG2203">
    <property type="taxonomic scope" value="Bacteria"/>
</dbReference>
<dbReference type="InterPro" id="IPR029016">
    <property type="entry name" value="GAF-like_dom_sf"/>
</dbReference>
<dbReference type="Pfam" id="PF02518">
    <property type="entry name" value="HATPase_c"/>
    <property type="match status" value="1"/>
</dbReference>
<feature type="domain" description="Histidine kinase" evidence="7">
    <location>
        <begin position="731"/>
        <end position="950"/>
    </location>
</feature>
<keyword evidence="11" id="KW-1185">Reference proteome</keyword>
<dbReference type="SUPFAM" id="SSF47384">
    <property type="entry name" value="Homodimeric domain of signal transducing histidine kinase"/>
    <property type="match status" value="1"/>
</dbReference>
<evidence type="ECO:0000313" key="11">
    <source>
        <dbReference type="Proteomes" id="UP000009047"/>
    </source>
</evidence>
<dbReference type="InterPro" id="IPR036097">
    <property type="entry name" value="HisK_dim/P_sf"/>
</dbReference>
<name>E1QEL6_DESB2</name>
<dbReference type="HOGENOM" id="CLU_000445_114_51_7"/>
<dbReference type="SMART" id="SM00065">
    <property type="entry name" value="GAF"/>
    <property type="match status" value="1"/>
</dbReference>
<keyword evidence="4" id="KW-0808">Transferase</keyword>
<dbReference type="Pfam" id="PF00072">
    <property type="entry name" value="Response_reg"/>
    <property type="match status" value="1"/>
</dbReference>
<dbReference type="OrthoDB" id="5483045at2"/>
<dbReference type="PROSITE" id="PS50112">
    <property type="entry name" value="PAS"/>
    <property type="match status" value="2"/>
</dbReference>
<evidence type="ECO:0000259" key="7">
    <source>
        <dbReference type="PROSITE" id="PS50109"/>
    </source>
</evidence>
<dbReference type="Proteomes" id="UP000009047">
    <property type="component" value="Chromosome"/>
</dbReference>
<evidence type="ECO:0000256" key="5">
    <source>
        <dbReference type="ARBA" id="ARBA00022777"/>
    </source>
</evidence>
<dbReference type="Gene3D" id="3.30.450.20">
    <property type="entry name" value="PAS domain"/>
    <property type="match status" value="4"/>
</dbReference>
<dbReference type="Pfam" id="PF08448">
    <property type="entry name" value="PAS_4"/>
    <property type="match status" value="3"/>
</dbReference>
<dbReference type="InterPro" id="IPR001789">
    <property type="entry name" value="Sig_transdc_resp-reg_receiver"/>
</dbReference>
<feature type="domain" description="PAS" evidence="9">
    <location>
        <begin position="170"/>
        <end position="223"/>
    </location>
</feature>
<dbReference type="SUPFAM" id="SSF55785">
    <property type="entry name" value="PYP-like sensor domain (PAS domain)"/>
    <property type="match status" value="4"/>
</dbReference>
<dbReference type="InterPro" id="IPR003594">
    <property type="entry name" value="HATPase_dom"/>
</dbReference>
<dbReference type="Pfam" id="PF13185">
    <property type="entry name" value="GAF_2"/>
    <property type="match status" value="1"/>
</dbReference>
<dbReference type="PANTHER" id="PTHR43065:SF42">
    <property type="entry name" value="TWO-COMPONENT SENSOR PPRA"/>
    <property type="match status" value="1"/>
</dbReference>
<feature type="domain" description="Response regulatory" evidence="8">
    <location>
        <begin position="971"/>
        <end position="1087"/>
    </location>
</feature>
<dbReference type="eggNOG" id="COG0745">
    <property type="taxonomic scope" value="Bacteria"/>
</dbReference>
<dbReference type="Gene3D" id="3.40.50.2300">
    <property type="match status" value="1"/>
</dbReference>
<dbReference type="SMART" id="SM00448">
    <property type="entry name" value="REC"/>
    <property type="match status" value="1"/>
</dbReference>
<accession>E1QEL6</accession>
<feature type="modified residue" description="4-aspartylphosphate" evidence="6">
    <location>
        <position position="1022"/>
    </location>
</feature>
<reference evidence="10 11" key="1">
    <citation type="journal article" date="2010" name="Stand. Genomic Sci.">
        <title>Complete genome sequence of Desulfarculus baarsii type strain (2st14).</title>
        <authorList>
            <person name="Sun H."/>
            <person name="Spring S."/>
            <person name="Lapidus A."/>
            <person name="Davenport K."/>
            <person name="Del Rio T.G."/>
            <person name="Tice H."/>
            <person name="Nolan M."/>
            <person name="Copeland A."/>
            <person name="Cheng J.F."/>
            <person name="Lucas S."/>
            <person name="Tapia R."/>
            <person name="Goodwin L."/>
            <person name="Pitluck S."/>
            <person name="Ivanova N."/>
            <person name="Pagani I."/>
            <person name="Mavromatis K."/>
            <person name="Ovchinnikova G."/>
            <person name="Pati A."/>
            <person name="Chen A."/>
            <person name="Palaniappan K."/>
            <person name="Hauser L."/>
            <person name="Chang Y.J."/>
            <person name="Jeffries C.D."/>
            <person name="Detter J.C."/>
            <person name="Han C."/>
            <person name="Rohde M."/>
            <person name="Brambilla E."/>
            <person name="Goker M."/>
            <person name="Woyke T."/>
            <person name="Bristow J."/>
            <person name="Eisen J.A."/>
            <person name="Markowitz V."/>
            <person name="Hugenholtz P."/>
            <person name="Kyrpides N.C."/>
            <person name="Klenk H.P."/>
            <person name="Land M."/>
        </authorList>
    </citation>
    <scope>NUCLEOTIDE SEQUENCE [LARGE SCALE GENOMIC DNA]</scope>
    <source>
        <strain evidence="11">ATCC 33931 / DSM 2075 / LMG 7858 / VKM B-1802 / 2st14</strain>
    </source>
</reference>
<evidence type="ECO:0000259" key="8">
    <source>
        <dbReference type="PROSITE" id="PS50110"/>
    </source>
</evidence>
<dbReference type="Pfam" id="PF00512">
    <property type="entry name" value="HisKA"/>
    <property type="match status" value="1"/>
</dbReference>
<sequence length="1094" mass="120415">MAADRKDRAAPFVEPMSFGDFLSAFEAISLGDGAVVRTILAKSRVVRSFLENLPLGMALLDHHPRYILANQAMADFNGRSLADHPGLGVGQCPPCGSRLAAEFVRQALGQGLAIHDCRFDGPDDQPPERRRQYQASIFPIFTRDGGIDGVGILAADVTIERRALADLRRSEEKHARVFAEATDGLALVDRQSGVVIDCNQALAKLVGRPRAEIIGRHQRLLHPPEDWQDDFSLSFPRLGRPPSRGPVLLRLQLADGRIGQAEVRSSVFELDGRQVALGAFRDISDRLAAQKATNFNEMRLEALFRLSQMTQATEQEIYDFVVDEGVRLTESQYGYLYLLDENETAFARRVWSETALRDCQIFDAQTFGPQPIAQSGICAEAVRQRRPVVINDHAAHPLKRGAPPGHLPLRRHIHVPVIDQGRIAAVAGMANKDQDYSHADVLQLQLLMNGMMAIVHQRRAEAALRESRRAFKNLVENLADVICRWDNKGRLVYLSPAAAPHLGADLQRRLGKTMAELTCNSDVGLHWQEQIDRVLRLGQPAEGEIELDLEAGPRIFNWRLFPQRGATGQVEAVVSIARDITKLRLSERNYRMIFDGMLDGFALHRIVCDQGGRPVDYVFLDVNPAFEGMTGLRAADILGKSLRQIMPQAEDHWVETYGQVALTGRPARFESYAAALDKHFEVVAFRPRPGQFACIFQDVTERRRAQEQQAKLERQLRQAQKMEAIGALAGGIAHDFNNILSAMNGYAELALEDLPAGHSSRQCLEQVLRAGARAKGLIRQILGFSRPSDETRRPLRLATVLEEVLTLLRSSLPATIEIIQRVEAADELVMADPTQMHQVLLNLCTNAAQAMEGQRGVLELGLEAVELGLGQRLPAGRWLRLSVRDSGRGMDQATLARIFEPFFTSRKAEGGTGMGLAVAHGIVTSHGGAIEARSRPGQGSLFEIYLPALAEAAPEPPDEAAQRAAPSGGEAVLFVDDERPLVDVGKRMLERLGYRVTATQSADEALRLFSADPAAFDLLITDYTMPEITGAELAQRAMALRPDLPVILCTGYSGQISEADALNMGIRRYLLKPVTAGQLSAAIRQALGQPPAEA</sequence>
<dbReference type="InterPro" id="IPR011006">
    <property type="entry name" value="CheY-like_superfamily"/>
</dbReference>
<evidence type="ECO:0000256" key="6">
    <source>
        <dbReference type="PROSITE-ProRule" id="PRU00169"/>
    </source>
</evidence>
<evidence type="ECO:0000256" key="2">
    <source>
        <dbReference type="ARBA" id="ARBA00012438"/>
    </source>
</evidence>
<dbReference type="STRING" id="644282.Deba_0630"/>
<dbReference type="NCBIfam" id="TIGR00229">
    <property type="entry name" value="sensory_box"/>
    <property type="match status" value="3"/>
</dbReference>
<evidence type="ECO:0000259" key="9">
    <source>
        <dbReference type="PROSITE" id="PS50112"/>
    </source>
</evidence>
<dbReference type="Gene3D" id="3.30.450.40">
    <property type="match status" value="1"/>
</dbReference>
<dbReference type="eggNOG" id="COG4191">
    <property type="taxonomic scope" value="Bacteria"/>
</dbReference>
<dbReference type="RefSeq" id="WP_013257457.1">
    <property type="nucleotide sequence ID" value="NC_014365.1"/>
</dbReference>
<dbReference type="EC" id="2.7.13.3" evidence="2"/>
<dbReference type="SUPFAM" id="SSF55781">
    <property type="entry name" value="GAF domain-like"/>
    <property type="match status" value="1"/>
</dbReference>
<dbReference type="InterPro" id="IPR035965">
    <property type="entry name" value="PAS-like_dom_sf"/>
</dbReference>
<evidence type="ECO:0000256" key="1">
    <source>
        <dbReference type="ARBA" id="ARBA00000085"/>
    </source>
</evidence>
<evidence type="ECO:0000256" key="4">
    <source>
        <dbReference type="ARBA" id="ARBA00022679"/>
    </source>
</evidence>
<dbReference type="CDD" id="cd00082">
    <property type="entry name" value="HisKA"/>
    <property type="match status" value="1"/>
</dbReference>
<evidence type="ECO:0000313" key="10">
    <source>
        <dbReference type="EMBL" id="ADK84002.1"/>
    </source>
</evidence>
<dbReference type="SUPFAM" id="SSF52172">
    <property type="entry name" value="CheY-like"/>
    <property type="match status" value="1"/>
</dbReference>
<dbReference type="SMART" id="SM00091">
    <property type="entry name" value="PAS"/>
    <property type="match status" value="4"/>
</dbReference>
<dbReference type="InterPro" id="IPR003018">
    <property type="entry name" value="GAF"/>
</dbReference>
<keyword evidence="3 6" id="KW-0597">Phosphoprotein</keyword>
<dbReference type="InterPro" id="IPR000014">
    <property type="entry name" value="PAS"/>
</dbReference>
<keyword evidence="5 10" id="KW-0418">Kinase</keyword>
<dbReference type="PROSITE" id="PS50110">
    <property type="entry name" value="RESPONSE_REGULATORY"/>
    <property type="match status" value="1"/>
</dbReference>
<proteinExistence type="predicted"/>
<dbReference type="SUPFAM" id="SSF55874">
    <property type="entry name" value="ATPase domain of HSP90 chaperone/DNA topoisomerase II/histidine kinase"/>
    <property type="match status" value="1"/>
</dbReference>
<dbReference type="Gene3D" id="1.10.287.130">
    <property type="match status" value="1"/>
</dbReference>
<dbReference type="PANTHER" id="PTHR43065">
    <property type="entry name" value="SENSOR HISTIDINE KINASE"/>
    <property type="match status" value="1"/>
</dbReference>
<organism evidence="10 11">
    <name type="scientific">Desulfarculus baarsii (strain ATCC 33931 / DSM 2075 / LMG 7858 / VKM B-1802 / 2st14)</name>
    <dbReference type="NCBI Taxonomy" id="644282"/>
    <lineage>
        <taxon>Bacteria</taxon>
        <taxon>Pseudomonadati</taxon>
        <taxon>Thermodesulfobacteriota</taxon>
        <taxon>Desulfarculia</taxon>
        <taxon>Desulfarculales</taxon>
        <taxon>Desulfarculaceae</taxon>
        <taxon>Desulfarculus</taxon>
    </lineage>
</organism>
<dbReference type="PRINTS" id="PR00344">
    <property type="entry name" value="BCTRLSENSOR"/>
</dbReference>
<dbReference type="SMART" id="SM00387">
    <property type="entry name" value="HATPase_c"/>
    <property type="match status" value="1"/>
</dbReference>
<protein>
    <recommendedName>
        <fullName evidence="2">histidine kinase</fullName>
        <ecNumber evidence="2">2.7.13.3</ecNumber>
    </recommendedName>
</protein>
<dbReference type="InterPro" id="IPR036890">
    <property type="entry name" value="HATPase_C_sf"/>
</dbReference>
<dbReference type="CDD" id="cd00130">
    <property type="entry name" value="PAS"/>
    <property type="match status" value="2"/>
</dbReference>
<dbReference type="AlphaFoldDB" id="E1QEL6"/>
<dbReference type="KEGG" id="dbr:Deba_0630"/>
<feature type="domain" description="PAS" evidence="9">
    <location>
        <begin position="467"/>
        <end position="514"/>
    </location>
</feature>
<dbReference type="InterPro" id="IPR005467">
    <property type="entry name" value="His_kinase_dom"/>
</dbReference>
<dbReference type="Pfam" id="PF13426">
    <property type="entry name" value="PAS_9"/>
    <property type="match status" value="1"/>
</dbReference>
<dbReference type="Gene3D" id="3.30.565.10">
    <property type="entry name" value="Histidine kinase-like ATPase, C-terminal domain"/>
    <property type="match status" value="1"/>
</dbReference>